<sequence length="188" mass="20803">MVKTAGEAVAMDQASNDQEWLHPVRKLHAEGGLAVPENNQGGYSLCPKLQELLDPEAGSREEEGAYGDNAEARALPDATREVLALLRLSHRMTVPYHQQANGLVERQNKTLAIMLVMYVDESHEDWDEFLGFYDICLQHRATGEYQPHTFHDGVWKGSGDSMGSAGGDWAKPAEARRCRRPNEGDDGA</sequence>
<dbReference type="Gene3D" id="3.30.420.10">
    <property type="entry name" value="Ribonuclease H-like superfamily/Ribonuclease H"/>
    <property type="match status" value="1"/>
</dbReference>
<evidence type="ECO:0000313" key="2">
    <source>
        <dbReference type="EMBL" id="KAK4021269.1"/>
    </source>
</evidence>
<feature type="region of interest" description="Disordered" evidence="1">
    <location>
        <begin position="161"/>
        <end position="188"/>
    </location>
</feature>
<reference evidence="2 3" key="1">
    <citation type="journal article" date="2023" name="Nucleic Acids Res.">
        <title>The hologenome of Daphnia magna reveals possible DNA methylation and microbiome-mediated evolution of the host genome.</title>
        <authorList>
            <person name="Chaturvedi A."/>
            <person name="Li X."/>
            <person name="Dhandapani V."/>
            <person name="Marshall H."/>
            <person name="Kissane S."/>
            <person name="Cuenca-Cambronero M."/>
            <person name="Asole G."/>
            <person name="Calvet F."/>
            <person name="Ruiz-Romero M."/>
            <person name="Marangio P."/>
            <person name="Guigo R."/>
            <person name="Rago D."/>
            <person name="Mirbahai L."/>
            <person name="Eastwood N."/>
            <person name="Colbourne J.K."/>
            <person name="Zhou J."/>
            <person name="Mallon E."/>
            <person name="Orsini L."/>
        </authorList>
    </citation>
    <scope>NUCLEOTIDE SEQUENCE [LARGE SCALE GENOMIC DNA]</scope>
    <source>
        <strain evidence="2">LRV0_1</strain>
    </source>
</reference>
<evidence type="ECO:0008006" key="4">
    <source>
        <dbReference type="Google" id="ProtNLM"/>
    </source>
</evidence>
<keyword evidence="3" id="KW-1185">Reference proteome</keyword>
<accession>A0ABR0A8A5</accession>
<evidence type="ECO:0000256" key="1">
    <source>
        <dbReference type="SAM" id="MobiDB-lite"/>
    </source>
</evidence>
<dbReference type="EMBL" id="JAOYFB010000036">
    <property type="protein sequence ID" value="KAK4021269.1"/>
    <property type="molecule type" value="Genomic_DNA"/>
</dbReference>
<dbReference type="InterPro" id="IPR012337">
    <property type="entry name" value="RNaseH-like_sf"/>
</dbReference>
<dbReference type="SUPFAM" id="SSF53098">
    <property type="entry name" value="Ribonuclease H-like"/>
    <property type="match status" value="1"/>
</dbReference>
<comment type="caution">
    <text evidence="2">The sequence shown here is derived from an EMBL/GenBank/DDBJ whole genome shotgun (WGS) entry which is preliminary data.</text>
</comment>
<evidence type="ECO:0000313" key="3">
    <source>
        <dbReference type="Proteomes" id="UP001234178"/>
    </source>
</evidence>
<dbReference type="Proteomes" id="UP001234178">
    <property type="component" value="Unassembled WGS sequence"/>
</dbReference>
<protein>
    <recommendedName>
        <fullName evidence="4">Integrase catalytic domain-containing protein</fullName>
    </recommendedName>
</protein>
<organism evidence="2 3">
    <name type="scientific">Daphnia magna</name>
    <dbReference type="NCBI Taxonomy" id="35525"/>
    <lineage>
        <taxon>Eukaryota</taxon>
        <taxon>Metazoa</taxon>
        <taxon>Ecdysozoa</taxon>
        <taxon>Arthropoda</taxon>
        <taxon>Crustacea</taxon>
        <taxon>Branchiopoda</taxon>
        <taxon>Diplostraca</taxon>
        <taxon>Cladocera</taxon>
        <taxon>Anomopoda</taxon>
        <taxon>Daphniidae</taxon>
        <taxon>Daphnia</taxon>
    </lineage>
</organism>
<name>A0ABR0A8A5_9CRUS</name>
<feature type="compositionally biased region" description="Basic and acidic residues" evidence="1">
    <location>
        <begin position="171"/>
        <end position="188"/>
    </location>
</feature>
<proteinExistence type="predicted"/>
<gene>
    <name evidence="2" type="ORF">OUZ56_003188</name>
</gene>
<dbReference type="InterPro" id="IPR036397">
    <property type="entry name" value="RNaseH_sf"/>
</dbReference>